<dbReference type="EMBL" id="CP002048">
    <property type="protein sequence ID" value="ADI03110.1"/>
    <property type="molecule type" value="Genomic_DNA"/>
</dbReference>
<comment type="catalytic activity">
    <reaction evidence="3">
        <text>Ni(II)-pyridinium-3,5-bisthiocarboxylate mononucleotide = pyridinium-3,5-bisthiocarboxylate mononucleotide + Ni(2+)</text>
        <dbReference type="Rhea" id="RHEA:54784"/>
        <dbReference type="ChEBI" id="CHEBI:49786"/>
        <dbReference type="ChEBI" id="CHEBI:137372"/>
        <dbReference type="ChEBI" id="CHEBI:137373"/>
        <dbReference type="EC" id="4.99.1.12"/>
    </reaction>
</comment>
<dbReference type="OrthoDB" id="9765625at2"/>
<dbReference type="AlphaFoldDB" id="D7CKC6"/>
<dbReference type="Gene3D" id="3.10.20.300">
    <property type="entry name" value="mk0293 like domain"/>
    <property type="match status" value="1"/>
</dbReference>
<organism evidence="4 5">
    <name type="scientific">Syntrophothermus lipocalidus (strain DSM 12680 / TGB-C1)</name>
    <dbReference type="NCBI Taxonomy" id="643648"/>
    <lineage>
        <taxon>Bacteria</taxon>
        <taxon>Bacillati</taxon>
        <taxon>Bacillota</taxon>
        <taxon>Clostridia</taxon>
        <taxon>Eubacteriales</taxon>
        <taxon>Syntrophomonadaceae</taxon>
        <taxon>Syntrophothermus</taxon>
    </lineage>
</organism>
<dbReference type="GO" id="GO:0051604">
    <property type="term" value="P:protein maturation"/>
    <property type="evidence" value="ECO:0007669"/>
    <property type="project" value="UniProtKB-UniRule"/>
</dbReference>
<accession>D7CKC6</accession>
<dbReference type="Pfam" id="PF01969">
    <property type="entry name" value="Ni_insertion"/>
    <property type="match status" value="1"/>
</dbReference>
<reference evidence="5" key="1">
    <citation type="journal article" date="2010" name="Stand. Genomic Sci.">
        <title>Complete genome sequence of Syntrophothermus lipocalidus type strain (TGB-C1T).</title>
        <authorList>
            <consortium name="US DOE Joint Genome Institute (JGI-PGF)"/>
            <person name="Djao O."/>
            <person name="Zhang X."/>
            <person name="Lucas S."/>
            <person name="Lapidus A."/>
            <person name="Glavina Del Rio T."/>
            <person name="Nolan M."/>
            <person name="Tice H."/>
            <person name="Cheng J."/>
            <person name="Han C."/>
            <person name="Tapia R."/>
            <person name="Goodwin L."/>
            <person name="Pitluck S."/>
            <person name="Liolios K."/>
            <person name="Ivanova N."/>
            <person name="Mavromatis K."/>
            <person name="Mikhailova N."/>
            <person name="Ovchinnikova G."/>
            <person name="Pati A."/>
            <person name="Brambilla E."/>
            <person name="Chen A."/>
            <person name="Palaniappan K."/>
            <person name="Land M."/>
            <person name="Hauser L."/>
            <person name="Chang Y."/>
            <person name="Jeffries C."/>
            <person name="Rohde M."/>
            <person name="Sikorski J."/>
            <person name="Spring S."/>
            <person name="Goker M."/>
            <person name="Detter J."/>
            <person name="Woyke T."/>
            <person name="Bristow J."/>
            <person name="Eisen J."/>
            <person name="Markowitz V."/>
            <person name="Hugenholtz P."/>
            <person name="Kyrpides N."/>
            <person name="Klenk H."/>
        </authorList>
    </citation>
    <scope>NUCLEOTIDE SEQUENCE [LARGE SCALE GENOMIC DNA]</scope>
    <source>
        <strain evidence="5">DSM 12680 / TGB-C1</strain>
    </source>
</reference>
<gene>
    <name evidence="3" type="primary">larC</name>
    <name evidence="4" type="ordered locus">Slip_2374</name>
</gene>
<comment type="function">
    <text evidence="3">Involved in the biosynthesis of a nickel-pincer cofactor ((SCS)Ni(II) pincer complex). Binds Ni(2+), and functions in nickel delivery to pyridinium-3,5-bisthiocarboxylic acid mononucleotide (P2TMN), to form the mature cofactor. Is thus probably required for the activation of nickel-pincer cofactor-dependent enzymes.</text>
</comment>
<reference evidence="4 5" key="2">
    <citation type="journal article" date="2010" name="Stand. Genomic Sci.">
        <title>Complete genome sequence of Syntrophothermus lipocalidus type strain (TGB-C1).</title>
        <authorList>
            <person name="Djao O.D."/>
            <person name="Zhang X."/>
            <person name="Lucas S."/>
            <person name="Lapidus A."/>
            <person name="Del Rio T.G."/>
            <person name="Nolan M."/>
            <person name="Tice H."/>
            <person name="Cheng J.F."/>
            <person name="Han C."/>
            <person name="Tapia R."/>
            <person name="Goodwin L."/>
            <person name="Pitluck S."/>
            <person name="Liolios K."/>
            <person name="Ivanova N."/>
            <person name="Mavromatis K."/>
            <person name="Mikhailova N."/>
            <person name="Ovchinnikova G."/>
            <person name="Pati A."/>
            <person name="Brambilla E."/>
            <person name="Chen A."/>
            <person name="Palaniappan K."/>
            <person name="Land M."/>
            <person name="Hauser L."/>
            <person name="Chang Y.J."/>
            <person name="Jeffries C.D."/>
            <person name="Rohde M."/>
            <person name="Sikorski J."/>
            <person name="Spring S."/>
            <person name="Goker M."/>
            <person name="Detter J.C."/>
            <person name="Woyke T."/>
            <person name="Bristow J."/>
            <person name="Eisen J.A."/>
            <person name="Markowitz V."/>
            <person name="Hugenholtz P."/>
            <person name="Kyrpides N.C."/>
            <person name="Klenk H.P."/>
        </authorList>
    </citation>
    <scope>NUCLEOTIDE SEQUENCE [LARGE SCALE GENOMIC DNA]</scope>
    <source>
        <strain evidence="5">DSM 12680 / TGB-C1</strain>
    </source>
</reference>
<evidence type="ECO:0000256" key="3">
    <source>
        <dbReference type="HAMAP-Rule" id="MF_01074"/>
    </source>
</evidence>
<dbReference type="RefSeq" id="WP_013176512.1">
    <property type="nucleotide sequence ID" value="NC_014220.1"/>
</dbReference>
<name>D7CKC6_SYNLT</name>
<dbReference type="Proteomes" id="UP000000378">
    <property type="component" value="Chromosome"/>
</dbReference>
<protein>
    <recommendedName>
        <fullName evidence="3">Pyridinium-3,5-bisthiocarboxylic acid mononucleotide nickel insertion protein</fullName>
        <shortName evidence="3">P2TMN nickel insertion protein</shortName>
        <ecNumber evidence="3">4.99.1.12</ecNumber>
    </recommendedName>
    <alternativeName>
        <fullName evidence="3">Nickel-pincer cofactor biosynthesis protein LarC</fullName>
    </alternativeName>
</protein>
<dbReference type="PANTHER" id="PTHR36566:SF1">
    <property type="entry name" value="PYRIDINIUM-3,5-BISTHIOCARBOXYLIC ACID MONONUCLEOTIDE NICKEL INSERTION PROTEIN"/>
    <property type="match status" value="1"/>
</dbReference>
<evidence type="ECO:0000256" key="1">
    <source>
        <dbReference type="ARBA" id="ARBA00022596"/>
    </source>
</evidence>
<keyword evidence="2 3" id="KW-0456">Lyase</keyword>
<sequence length="400" mass="43106">MRIAYIDCFSGVSGDMLLAALVDSGADVSEVEAGINSLAIPPVSIATSKVRVKGVSATRVWIGSERGAEFRNLAKIERILNGGNLPGPVIAQSLKTFRRLALAEAKVHGIPVDEVHFHEIGALDTIVDVVGCFLALYLLRIDRVFASHIPWNRGFVTLEHGTYPVPAPATAELLQGVPCYGCEAPFELVTPTGAALLRSMVEEFGPLPPMSPQRFGYGAGHRERPDVPNVVRVVIGDSPSEDGIFTELVDILETQVDDMVPEFYSFLSERLADSAALDYFYTPVYMKKGRPGCLVTVIAPAGLGQEVAALLLEHTSTLGVRCQTVSRVVLKREIITVSTRWGEVRVKVAYLSGRAPKISPEFEDCRSIALARDLSLDVVYREAVSAAVISLGLADSSEGA</sequence>
<dbReference type="HOGENOM" id="CLU_028523_2_1_9"/>
<dbReference type="GO" id="GO:0016151">
    <property type="term" value="F:nickel cation binding"/>
    <property type="evidence" value="ECO:0007669"/>
    <property type="project" value="UniProtKB-UniRule"/>
</dbReference>
<keyword evidence="1 3" id="KW-0533">Nickel</keyword>
<dbReference type="eggNOG" id="COG1641">
    <property type="taxonomic scope" value="Bacteria"/>
</dbReference>
<dbReference type="InterPro" id="IPR002822">
    <property type="entry name" value="Ni_insertion"/>
</dbReference>
<keyword evidence="5" id="KW-1185">Reference proteome</keyword>
<evidence type="ECO:0000256" key="2">
    <source>
        <dbReference type="ARBA" id="ARBA00023239"/>
    </source>
</evidence>
<dbReference type="Gene3D" id="3.30.70.1380">
    <property type="entry name" value="Transcriptional regulatory protein pf0864 domain like"/>
    <property type="match status" value="1"/>
</dbReference>
<evidence type="ECO:0000313" key="5">
    <source>
        <dbReference type="Proteomes" id="UP000000378"/>
    </source>
</evidence>
<dbReference type="PANTHER" id="PTHR36566">
    <property type="entry name" value="NICKEL INSERTION PROTEIN-RELATED"/>
    <property type="match status" value="1"/>
</dbReference>
<dbReference type="KEGG" id="slp:Slip_2374"/>
<dbReference type="NCBIfam" id="TIGR00299">
    <property type="entry name" value="nickel pincer cofactor biosynthesis protein LarC"/>
    <property type="match status" value="1"/>
</dbReference>
<evidence type="ECO:0000313" key="4">
    <source>
        <dbReference type="EMBL" id="ADI03110.1"/>
    </source>
</evidence>
<dbReference type="GO" id="GO:0016829">
    <property type="term" value="F:lyase activity"/>
    <property type="evidence" value="ECO:0007669"/>
    <property type="project" value="UniProtKB-UniRule"/>
</dbReference>
<proteinExistence type="inferred from homology"/>
<dbReference type="STRING" id="643648.Slip_2374"/>
<dbReference type="EC" id="4.99.1.12" evidence="3"/>
<comment type="similarity">
    <text evidence="3">Belongs to the LarC family.</text>
</comment>
<dbReference type="HAMAP" id="MF_01074">
    <property type="entry name" value="LarC"/>
    <property type="match status" value="1"/>
</dbReference>